<keyword evidence="2" id="KW-0560">Oxidoreductase</keyword>
<name>A0A0F9XFQ7_9ZZZZ</name>
<dbReference type="GO" id="GO:0016491">
    <property type="term" value="F:oxidoreductase activity"/>
    <property type="evidence" value="ECO:0007669"/>
    <property type="project" value="UniProtKB-KW"/>
</dbReference>
<dbReference type="InterPro" id="IPR036291">
    <property type="entry name" value="NAD(P)-bd_dom_sf"/>
</dbReference>
<protein>
    <recommendedName>
        <fullName evidence="4">Short-chain dehydrogenase/reductase SDR</fullName>
    </recommendedName>
</protein>
<dbReference type="SUPFAM" id="SSF51735">
    <property type="entry name" value="NAD(P)-binding Rossmann-fold domains"/>
    <property type="match status" value="1"/>
</dbReference>
<gene>
    <name evidence="3" type="ORF">LCGC14_0153190</name>
</gene>
<dbReference type="PANTHER" id="PTHR44196">
    <property type="entry name" value="DEHYDROGENASE/REDUCTASE SDR FAMILY MEMBER 7B"/>
    <property type="match status" value="1"/>
</dbReference>
<reference evidence="3" key="1">
    <citation type="journal article" date="2015" name="Nature">
        <title>Complex archaea that bridge the gap between prokaryotes and eukaryotes.</title>
        <authorList>
            <person name="Spang A."/>
            <person name="Saw J.H."/>
            <person name="Jorgensen S.L."/>
            <person name="Zaremba-Niedzwiedzka K."/>
            <person name="Martijn J."/>
            <person name="Lind A.E."/>
            <person name="van Eijk R."/>
            <person name="Schleper C."/>
            <person name="Guy L."/>
            <person name="Ettema T.J."/>
        </authorList>
    </citation>
    <scope>NUCLEOTIDE SEQUENCE</scope>
</reference>
<dbReference type="PANTHER" id="PTHR44196:SF1">
    <property type="entry name" value="DEHYDROGENASE_REDUCTASE SDR FAMILY MEMBER 7B"/>
    <property type="match status" value="1"/>
</dbReference>
<organism evidence="3">
    <name type="scientific">marine sediment metagenome</name>
    <dbReference type="NCBI Taxonomy" id="412755"/>
    <lineage>
        <taxon>unclassified sequences</taxon>
        <taxon>metagenomes</taxon>
        <taxon>ecological metagenomes</taxon>
    </lineage>
</organism>
<dbReference type="Pfam" id="PF00106">
    <property type="entry name" value="adh_short"/>
    <property type="match status" value="1"/>
</dbReference>
<dbReference type="AlphaFoldDB" id="A0A0F9XFQ7"/>
<dbReference type="PRINTS" id="PR00081">
    <property type="entry name" value="GDHRDH"/>
</dbReference>
<proteinExistence type="inferred from homology"/>
<dbReference type="EMBL" id="LAZR01000055">
    <property type="protein sequence ID" value="KKN97806.1"/>
    <property type="molecule type" value="Genomic_DNA"/>
</dbReference>
<dbReference type="Gene3D" id="3.40.50.720">
    <property type="entry name" value="NAD(P)-binding Rossmann-like Domain"/>
    <property type="match status" value="1"/>
</dbReference>
<evidence type="ECO:0000313" key="3">
    <source>
        <dbReference type="EMBL" id="KKN97806.1"/>
    </source>
</evidence>
<evidence type="ECO:0008006" key="4">
    <source>
        <dbReference type="Google" id="ProtNLM"/>
    </source>
</evidence>
<dbReference type="GO" id="GO:0016020">
    <property type="term" value="C:membrane"/>
    <property type="evidence" value="ECO:0007669"/>
    <property type="project" value="TreeGrafter"/>
</dbReference>
<dbReference type="InterPro" id="IPR002347">
    <property type="entry name" value="SDR_fam"/>
</dbReference>
<evidence type="ECO:0000256" key="2">
    <source>
        <dbReference type="ARBA" id="ARBA00023002"/>
    </source>
</evidence>
<comment type="similarity">
    <text evidence="1">Belongs to the short-chain dehydrogenases/reductases (SDR) family.</text>
</comment>
<evidence type="ECO:0000256" key="1">
    <source>
        <dbReference type="ARBA" id="ARBA00006484"/>
    </source>
</evidence>
<sequence>MTKTLFITGASSGIGAATAQAAAKAGWNVGLFARSEDKLKNLARDIGDQALVLTGDATSYDDQEQAMSRLAQKFGQIDAVFANAGRGTSPGGTEKGDPDDWKAMVDLNVMGALYTAHAAMPYLRKTTGQYVVTGSAAGRRHIKGSIYGATKFFIHGFAGNLADEMAEWGGRCMVVSPGMVDTPFFDEAKPDKLKPEDVASAVLHALQAPPHAAVREIHLMPVG</sequence>
<comment type="caution">
    <text evidence="3">The sequence shown here is derived from an EMBL/GenBank/DDBJ whole genome shotgun (WGS) entry which is preliminary data.</text>
</comment>
<accession>A0A0F9XFQ7</accession>